<evidence type="ECO:0000313" key="3">
    <source>
        <dbReference type="Proteomes" id="UP001595724"/>
    </source>
</evidence>
<name>A0ABV7UUS7_9GAMM</name>
<feature type="region of interest" description="Disordered" evidence="1">
    <location>
        <begin position="84"/>
        <end position="104"/>
    </location>
</feature>
<dbReference type="EMBL" id="JBHRYF010000008">
    <property type="protein sequence ID" value="MFC3660460.1"/>
    <property type="molecule type" value="Genomic_DNA"/>
</dbReference>
<gene>
    <name evidence="2" type="ORF">ACFOM9_10320</name>
</gene>
<comment type="caution">
    <text evidence="2">The sequence shown here is derived from an EMBL/GenBank/DDBJ whole genome shotgun (WGS) entry which is preliminary data.</text>
</comment>
<dbReference type="RefSeq" id="WP_386709931.1">
    <property type="nucleotide sequence ID" value="NZ_JBHRYF010000008.1"/>
</dbReference>
<organism evidence="2 3">
    <name type="scientific">Luteimonas notoginsengisoli</name>
    <dbReference type="NCBI Taxonomy" id="1578200"/>
    <lineage>
        <taxon>Bacteria</taxon>
        <taxon>Pseudomonadati</taxon>
        <taxon>Pseudomonadota</taxon>
        <taxon>Gammaproteobacteria</taxon>
        <taxon>Lysobacterales</taxon>
        <taxon>Lysobacteraceae</taxon>
        <taxon>Luteimonas</taxon>
    </lineage>
</organism>
<proteinExistence type="predicted"/>
<sequence>MRDSGELLRACCLRDASLPAPKTTVSAVRRRVMAPGEEFAFLRVPLQASSAPAWQALNREAFNVQLRVCYCSVLEDCWLLDTRKPEPEPVQACPATPEGGGWES</sequence>
<dbReference type="Proteomes" id="UP001595724">
    <property type="component" value="Unassembled WGS sequence"/>
</dbReference>
<keyword evidence="3" id="KW-1185">Reference proteome</keyword>
<evidence type="ECO:0000256" key="1">
    <source>
        <dbReference type="SAM" id="MobiDB-lite"/>
    </source>
</evidence>
<protein>
    <submittedName>
        <fullName evidence="2">Uncharacterized protein</fullName>
    </submittedName>
</protein>
<accession>A0ABV7UUS7</accession>
<reference evidence="3" key="1">
    <citation type="journal article" date="2019" name="Int. J. Syst. Evol. Microbiol.">
        <title>The Global Catalogue of Microorganisms (GCM) 10K type strain sequencing project: providing services to taxonomists for standard genome sequencing and annotation.</title>
        <authorList>
            <consortium name="The Broad Institute Genomics Platform"/>
            <consortium name="The Broad Institute Genome Sequencing Center for Infectious Disease"/>
            <person name="Wu L."/>
            <person name="Ma J."/>
        </authorList>
    </citation>
    <scope>NUCLEOTIDE SEQUENCE [LARGE SCALE GENOMIC DNA]</scope>
    <source>
        <strain evidence="3">KCTC 42211</strain>
    </source>
</reference>
<evidence type="ECO:0000313" key="2">
    <source>
        <dbReference type="EMBL" id="MFC3660460.1"/>
    </source>
</evidence>